<evidence type="ECO:0000313" key="2">
    <source>
        <dbReference type="Proteomes" id="UP000541444"/>
    </source>
</evidence>
<organism evidence="1 2">
    <name type="scientific">Kingdonia uniflora</name>
    <dbReference type="NCBI Taxonomy" id="39325"/>
    <lineage>
        <taxon>Eukaryota</taxon>
        <taxon>Viridiplantae</taxon>
        <taxon>Streptophyta</taxon>
        <taxon>Embryophyta</taxon>
        <taxon>Tracheophyta</taxon>
        <taxon>Spermatophyta</taxon>
        <taxon>Magnoliopsida</taxon>
        <taxon>Ranunculales</taxon>
        <taxon>Circaeasteraceae</taxon>
        <taxon>Kingdonia</taxon>
    </lineage>
</organism>
<gene>
    <name evidence="1" type="ORF">GIB67_032010</name>
</gene>
<evidence type="ECO:0000313" key="1">
    <source>
        <dbReference type="EMBL" id="KAF6159239.1"/>
    </source>
</evidence>
<comment type="caution">
    <text evidence="1">The sequence shown here is derived from an EMBL/GenBank/DDBJ whole genome shotgun (WGS) entry which is preliminary data.</text>
</comment>
<proteinExistence type="predicted"/>
<dbReference type="AlphaFoldDB" id="A0A7J7MWC4"/>
<protein>
    <submittedName>
        <fullName evidence="1">Uncharacterized protein</fullName>
    </submittedName>
</protein>
<accession>A0A7J7MWC4</accession>
<keyword evidence="2" id="KW-1185">Reference proteome</keyword>
<feature type="non-terminal residue" evidence="1">
    <location>
        <position position="1"/>
    </location>
</feature>
<dbReference type="EMBL" id="JACGCM010001193">
    <property type="protein sequence ID" value="KAF6159239.1"/>
    <property type="molecule type" value="Genomic_DNA"/>
</dbReference>
<dbReference type="Proteomes" id="UP000541444">
    <property type="component" value="Unassembled WGS sequence"/>
</dbReference>
<sequence>LYQIFRKTCVFVKCNCIIAKNGNLKLLYIETKGGNLKYTKHGWHPHLTDLYLCYSSFSFSSEPATAG</sequence>
<reference evidence="1 2" key="1">
    <citation type="journal article" date="2020" name="IScience">
        <title>Genome Sequencing of the Endangered Kingdonia uniflora (Circaeasteraceae, Ranunculales) Reveals Potential Mechanisms of Evolutionary Specialization.</title>
        <authorList>
            <person name="Sun Y."/>
            <person name="Deng T."/>
            <person name="Zhang A."/>
            <person name="Moore M.J."/>
            <person name="Landis J.B."/>
            <person name="Lin N."/>
            <person name="Zhang H."/>
            <person name="Zhang X."/>
            <person name="Huang J."/>
            <person name="Zhang X."/>
            <person name="Sun H."/>
            <person name="Wang H."/>
        </authorList>
    </citation>
    <scope>NUCLEOTIDE SEQUENCE [LARGE SCALE GENOMIC DNA]</scope>
    <source>
        <strain evidence="1">TB1705</strain>
        <tissue evidence="1">Leaf</tissue>
    </source>
</reference>
<name>A0A7J7MWC4_9MAGN</name>